<dbReference type="Proteomes" id="UP000278746">
    <property type="component" value="Unassembled WGS sequence"/>
</dbReference>
<dbReference type="OrthoDB" id="2736584at2"/>
<comment type="caution">
    <text evidence="1">The sequence shown here is derived from an EMBL/GenBank/DDBJ whole genome shotgun (WGS) entry which is preliminary data.</text>
</comment>
<dbReference type="InterPro" id="IPR038449">
    <property type="entry name" value="SirA_sf"/>
</dbReference>
<dbReference type="Gene3D" id="3.30.310.250">
    <property type="entry name" value="Sporulation inhibitor of replication protein SirA"/>
    <property type="match status" value="1"/>
</dbReference>
<organism evidence="1 2">
    <name type="scientific">Alteribacter keqinensis</name>
    <dbReference type="NCBI Taxonomy" id="2483800"/>
    <lineage>
        <taxon>Bacteria</taxon>
        <taxon>Bacillati</taxon>
        <taxon>Bacillota</taxon>
        <taxon>Bacilli</taxon>
        <taxon>Bacillales</taxon>
        <taxon>Bacillaceae</taxon>
        <taxon>Alteribacter</taxon>
    </lineage>
</organism>
<dbReference type="AlphaFoldDB" id="A0A3M7TVK7"/>
<evidence type="ECO:0000313" key="1">
    <source>
        <dbReference type="EMBL" id="RNA69483.1"/>
    </source>
</evidence>
<evidence type="ECO:0000313" key="2">
    <source>
        <dbReference type="Proteomes" id="UP000278746"/>
    </source>
</evidence>
<keyword evidence="2" id="KW-1185">Reference proteome</keyword>
<protein>
    <submittedName>
        <fullName evidence="1">Sporulation inhibitor of replication protein SirA</fullName>
    </submittedName>
</protein>
<name>A0A3M7TVK7_9BACI</name>
<sequence length="157" mass="18908">MLKLGGEPVRTYEIYLINEEVAFIYYGFEGKLFHLFKEHHEAVTPLKDITKRQVSYIQKSYDYLELNAWLIRRFNNQKGYKNERWVHTFISDNEESQAVLTVQKEKLTIKSRGTFEAETRFFDTLKEFDDFFLAVDYDREKYGWLRPLKSLRIVEQG</sequence>
<gene>
    <name evidence="1" type="primary">sirA</name>
    <name evidence="1" type="ORF">EBO34_05985</name>
</gene>
<reference evidence="1 2" key="1">
    <citation type="submission" date="2018-10" db="EMBL/GenBank/DDBJ databases">
        <title>Bacillus Keqinensis sp. nov., a moderately halophilic bacterium isolated from a saline-alkaline lake.</title>
        <authorList>
            <person name="Wang H."/>
        </authorList>
    </citation>
    <scope>NUCLEOTIDE SEQUENCE [LARGE SCALE GENOMIC DNA]</scope>
    <source>
        <strain evidence="1 2">KQ-3</strain>
    </source>
</reference>
<accession>A0A3M7TVK7</accession>
<dbReference type="InterPro" id="IPR019683">
    <property type="entry name" value="SirA"/>
</dbReference>
<dbReference type="Pfam" id="PF10747">
    <property type="entry name" value="SirA"/>
    <property type="match status" value="1"/>
</dbReference>
<proteinExistence type="predicted"/>
<dbReference type="EMBL" id="RHIB01000001">
    <property type="protein sequence ID" value="RNA69483.1"/>
    <property type="molecule type" value="Genomic_DNA"/>
</dbReference>